<organism evidence="4 5">
    <name type="scientific">Coccomyxa viridis</name>
    <dbReference type="NCBI Taxonomy" id="1274662"/>
    <lineage>
        <taxon>Eukaryota</taxon>
        <taxon>Viridiplantae</taxon>
        <taxon>Chlorophyta</taxon>
        <taxon>core chlorophytes</taxon>
        <taxon>Trebouxiophyceae</taxon>
        <taxon>Trebouxiophyceae incertae sedis</taxon>
        <taxon>Coccomyxaceae</taxon>
        <taxon>Coccomyxa</taxon>
    </lineage>
</organism>
<dbReference type="InterPro" id="IPR051608">
    <property type="entry name" value="RQC_Subunit_NEMF"/>
</dbReference>
<name>A0ABP1FGE0_9CHLO</name>
<feature type="region of interest" description="Disordered" evidence="2">
    <location>
        <begin position="461"/>
        <end position="485"/>
    </location>
</feature>
<keyword evidence="5" id="KW-1185">Reference proteome</keyword>
<evidence type="ECO:0000256" key="2">
    <source>
        <dbReference type="SAM" id="MobiDB-lite"/>
    </source>
</evidence>
<dbReference type="EMBL" id="CAXHTA020000001">
    <property type="protein sequence ID" value="CAL5218980.1"/>
    <property type="molecule type" value="Genomic_DNA"/>
</dbReference>
<accession>A0ABP1FGE0</accession>
<sequence length="808" mass="88302">MSSSTKWAFSAFATAFRGLRCHQQRINASPCVSAFDFGQQRALHALQQQCSLHPRVHGCAQGVSSPRHMVSLLPGQCRGAALEVDELADKHGGPTSADQDAGLQHLERIQSNTAASTSAKQQPLVSQRERVTCDYTLLAACVHELRHRWLPAKIDQVIQADDSAVCLQLRFAAEEPGQLASPSSDEKGEPFSPSAMYPWLTGQPGAQKGMLNDLADQRGMVKGYLWLVWDTNGAARLVMGPPPERGAASEQFSFGAQMADELRGLILLDATLPKAWERVALLKFGERLGEPPTHHVYLEVQGRVSNIVLTEAKKLRDGWPIIAAGRQIGTKQSSQRQLQAQGLYMLPPLSQGLQPSLSDTLDVWRGVLSGAAGKLEEHYDVLDKQLRGRPSIRQSLVRAFQGVGPSIVAGICQRAGIDPDLPVVQLRQEDWTCLYEQWREWLLTISSGAFAPHLDTASGSLSVLGGQRGHQPDTGPGHAQGSSAPTASMHELLDGALRSTEVQDAFARKKHQLERAVKSSVVRMRNKMQALEQQQAATEKAEATRKQADLLTANLWKCKQGDKEVEVDDWETGQPVIIQLDPLKAPADTAKDLYKVARKQDRTGDAIMPVMQEVEEDLEEVYAIDEQLQRLDAGEVGAMDVLRGIQEDLVRMKLMKVEADAALAQKSAAQAARVARRRKEEVRKEFRMATTPNGLEVLIGRNNRENDRLSHKVAAKTDLWFHARGFPGSHTVLRIPSGSCAAAEDVSFAASCAAFFSKARNEGKVPVAKAFVSDLSKPNGAAPGKVTVMKEEVVVGRPAEAAAYFKTD</sequence>
<protein>
    <submittedName>
        <fullName evidence="4">G735 protein</fullName>
    </submittedName>
</protein>
<keyword evidence="1" id="KW-0175">Coiled coil</keyword>
<gene>
    <name evidence="4" type="primary">g735</name>
    <name evidence="4" type="ORF">VP750_LOCUS639</name>
</gene>
<dbReference type="InterPro" id="IPR010979">
    <property type="entry name" value="Ribosomal_uS13-like_H2TH"/>
</dbReference>
<proteinExistence type="predicted"/>
<dbReference type="PANTHER" id="PTHR15239:SF6">
    <property type="entry name" value="RIBOSOME QUALITY CONTROL COMPLEX SUBUNIT NEMF"/>
    <property type="match status" value="1"/>
</dbReference>
<dbReference type="PANTHER" id="PTHR15239">
    <property type="entry name" value="NUCLEAR EXPORT MEDIATOR FACTOR NEMF"/>
    <property type="match status" value="1"/>
</dbReference>
<dbReference type="Proteomes" id="UP001497392">
    <property type="component" value="Unassembled WGS sequence"/>
</dbReference>
<evidence type="ECO:0000256" key="1">
    <source>
        <dbReference type="SAM" id="Coils"/>
    </source>
</evidence>
<feature type="coiled-coil region" evidence="1">
    <location>
        <begin position="514"/>
        <end position="544"/>
    </location>
</feature>
<comment type="caution">
    <text evidence="4">The sequence shown here is derived from an EMBL/GenBank/DDBJ whole genome shotgun (WGS) entry which is preliminary data.</text>
</comment>
<dbReference type="Gene3D" id="2.30.310.10">
    <property type="entry name" value="ibrinogen binding protein from staphylococcus aureus domain"/>
    <property type="match status" value="1"/>
</dbReference>
<dbReference type="Pfam" id="PF05670">
    <property type="entry name" value="NFACT-R_1"/>
    <property type="match status" value="1"/>
</dbReference>
<dbReference type="Pfam" id="PF05833">
    <property type="entry name" value="NFACT_N"/>
    <property type="match status" value="1"/>
</dbReference>
<feature type="domain" description="NFACT RNA-binding" evidence="3">
    <location>
        <begin position="689"/>
        <end position="780"/>
    </location>
</feature>
<evidence type="ECO:0000313" key="5">
    <source>
        <dbReference type="Proteomes" id="UP001497392"/>
    </source>
</evidence>
<reference evidence="4 5" key="1">
    <citation type="submission" date="2024-06" db="EMBL/GenBank/DDBJ databases">
        <authorList>
            <person name="Kraege A."/>
            <person name="Thomma B."/>
        </authorList>
    </citation>
    <scope>NUCLEOTIDE SEQUENCE [LARGE SCALE GENOMIC DNA]</scope>
</reference>
<evidence type="ECO:0000313" key="4">
    <source>
        <dbReference type="EMBL" id="CAL5218980.1"/>
    </source>
</evidence>
<evidence type="ECO:0000259" key="3">
    <source>
        <dbReference type="Pfam" id="PF05670"/>
    </source>
</evidence>
<dbReference type="InterPro" id="IPR008532">
    <property type="entry name" value="NFACT_RNA-bd"/>
</dbReference>
<dbReference type="SUPFAM" id="SSF46946">
    <property type="entry name" value="S13-like H2TH domain"/>
    <property type="match status" value="1"/>
</dbReference>